<evidence type="ECO:0000313" key="1">
    <source>
        <dbReference type="EMBL" id="CAH2266894.1"/>
    </source>
</evidence>
<comment type="caution">
    <text evidence="1">The sequence shown here is derived from an EMBL/GenBank/DDBJ whole genome shotgun (WGS) entry which is preliminary data.</text>
</comment>
<reference evidence="1" key="1">
    <citation type="submission" date="2022-03" db="EMBL/GenBank/DDBJ databases">
        <authorList>
            <person name="Lindestad O."/>
        </authorList>
    </citation>
    <scope>NUCLEOTIDE SEQUENCE</scope>
</reference>
<proteinExistence type="predicted"/>
<accession>A0A8S4SJQ1</accession>
<gene>
    <name evidence="1" type="primary">jg19898</name>
    <name evidence="1" type="ORF">PAEG_LOCUS25495</name>
</gene>
<dbReference type="AlphaFoldDB" id="A0A8S4SJQ1"/>
<dbReference type="Proteomes" id="UP000838756">
    <property type="component" value="Unassembled WGS sequence"/>
</dbReference>
<protein>
    <submittedName>
        <fullName evidence="1">Jg19898 protein</fullName>
    </submittedName>
</protein>
<keyword evidence="2" id="KW-1185">Reference proteome</keyword>
<organism evidence="1 2">
    <name type="scientific">Pararge aegeria aegeria</name>
    <dbReference type="NCBI Taxonomy" id="348720"/>
    <lineage>
        <taxon>Eukaryota</taxon>
        <taxon>Metazoa</taxon>
        <taxon>Ecdysozoa</taxon>
        <taxon>Arthropoda</taxon>
        <taxon>Hexapoda</taxon>
        <taxon>Insecta</taxon>
        <taxon>Pterygota</taxon>
        <taxon>Neoptera</taxon>
        <taxon>Endopterygota</taxon>
        <taxon>Lepidoptera</taxon>
        <taxon>Glossata</taxon>
        <taxon>Ditrysia</taxon>
        <taxon>Papilionoidea</taxon>
        <taxon>Nymphalidae</taxon>
        <taxon>Satyrinae</taxon>
        <taxon>Satyrini</taxon>
        <taxon>Parargina</taxon>
        <taxon>Pararge</taxon>
    </lineage>
</organism>
<sequence length="161" mass="19071">MERISVTEKIGIKEVITRVGEKRIIRTMQIRRGNMIGYLLRHEFITNVIEGYVDGTRGQERPRLVFFWDKYNERLGTYKEVKEKVGKGYTDKSLALMFKNKKEVQTRDLLLLRHHCSSLRQGVVTKCLFQAEVKYCMKRYWQEARLLTEFISFQLTGAPFV</sequence>
<evidence type="ECO:0000313" key="2">
    <source>
        <dbReference type="Proteomes" id="UP000838756"/>
    </source>
</evidence>
<name>A0A8S4SJQ1_9NEOP</name>
<dbReference type="OrthoDB" id="425681at2759"/>
<dbReference type="EMBL" id="CAKXAJ010026325">
    <property type="protein sequence ID" value="CAH2266894.1"/>
    <property type="molecule type" value="Genomic_DNA"/>
</dbReference>